<dbReference type="NCBIfam" id="TIGR02893">
    <property type="entry name" value="spore_yabQ"/>
    <property type="match status" value="1"/>
</dbReference>
<dbReference type="InterPro" id="IPR019074">
    <property type="entry name" value="YabQ"/>
</dbReference>
<dbReference type="RefSeq" id="WP_015008803.1">
    <property type="nucleotide sequence ID" value="NC_018704.1"/>
</dbReference>
<evidence type="ECO:0000313" key="2">
    <source>
        <dbReference type="EMBL" id="BAM46196.1"/>
    </source>
</evidence>
<evidence type="ECO:0000256" key="1">
    <source>
        <dbReference type="SAM" id="Phobius"/>
    </source>
</evidence>
<keyword evidence="1" id="KW-0472">Membrane</keyword>
<feature type="transmembrane region" description="Helical" evidence="1">
    <location>
        <begin position="98"/>
        <end position="118"/>
    </location>
</feature>
<keyword evidence="1" id="KW-1133">Transmembrane helix</keyword>
<sequence>MTIEIQFASFITMGIVGFYLGCMFDTNERIIQAIKGSRIVKGLCQLVFWLIQSMVIFYLLVKVNGGQVRLYFIIAIIFGYWLYFLRFRKVYQRILARIIQLIKAILLFIKKTITTIIIKPIKLLVLAFLTVINLVIMMVLKIFSFLLIMIGWLFRPILLIIPKNVRKYLVSLSKMCSKIIERVLNRKQK</sequence>
<reference evidence="2 3" key="1">
    <citation type="submission" date="2011-01" db="EMBL/GenBank/DDBJ databases">
        <title>Whole genome sequence of Amphibacillus xylinus NBRC 15112.</title>
        <authorList>
            <person name="Nakazawa H."/>
            <person name="Katano Y."/>
            <person name="Nakamura S."/>
            <person name="Sasagawa M."/>
            <person name="Fukada J."/>
            <person name="Arai T."/>
            <person name="Sasakura N."/>
            <person name="Mochizuki D."/>
            <person name="Hosoyama A."/>
            <person name="Harada K."/>
            <person name="Horikawa H."/>
            <person name="Kato Y."/>
            <person name="Harada T."/>
            <person name="Sasaki K."/>
            <person name="Sekiguchi M."/>
            <person name="Hodoyama M."/>
            <person name="Nishiko R."/>
            <person name="Narita H."/>
            <person name="Hanamaki A."/>
            <person name="Hata C."/>
            <person name="Konno Y."/>
            <person name="Niimura Y."/>
            <person name="Yamazaki S."/>
            <person name="Fujita N."/>
        </authorList>
    </citation>
    <scope>NUCLEOTIDE SEQUENCE [LARGE SCALE GENOMIC DNA]</scope>
    <source>
        <strain evidence="3">ATCC 51415 / DSM 6626 / JCM 7361 / LMG 17667 / NBRC 15112 / Ep01</strain>
    </source>
</reference>
<name>K0J150_AMPXN</name>
<evidence type="ECO:0000313" key="3">
    <source>
        <dbReference type="Proteomes" id="UP000006294"/>
    </source>
</evidence>
<proteinExistence type="predicted"/>
<keyword evidence="3" id="KW-1185">Reference proteome</keyword>
<feature type="transmembrane region" description="Helical" evidence="1">
    <location>
        <begin position="43"/>
        <end position="61"/>
    </location>
</feature>
<feature type="transmembrane region" description="Helical" evidence="1">
    <location>
        <begin position="124"/>
        <end position="154"/>
    </location>
</feature>
<dbReference type="Pfam" id="PF09578">
    <property type="entry name" value="Spore_YabQ"/>
    <property type="match status" value="1"/>
</dbReference>
<accession>K0J150</accession>
<gene>
    <name evidence="2" type="ordered locus">AXY_00640</name>
</gene>
<feature type="transmembrane region" description="Helical" evidence="1">
    <location>
        <begin position="67"/>
        <end position="86"/>
    </location>
</feature>
<dbReference type="OrthoDB" id="1653819at2"/>
<dbReference type="STRING" id="698758.AXY_00640"/>
<protein>
    <submittedName>
        <fullName evidence="2">Putative sporulation protein</fullName>
    </submittedName>
</protein>
<feature type="transmembrane region" description="Helical" evidence="1">
    <location>
        <begin position="6"/>
        <end position="22"/>
    </location>
</feature>
<dbReference type="Proteomes" id="UP000006294">
    <property type="component" value="Chromosome"/>
</dbReference>
<dbReference type="EMBL" id="AP012050">
    <property type="protein sequence ID" value="BAM46196.1"/>
    <property type="molecule type" value="Genomic_DNA"/>
</dbReference>
<dbReference type="AlphaFoldDB" id="K0J150"/>
<dbReference type="eggNOG" id="ENOG5032RAH">
    <property type="taxonomic scope" value="Bacteria"/>
</dbReference>
<dbReference type="KEGG" id="axl:AXY_00640"/>
<keyword evidence="1" id="KW-0812">Transmembrane</keyword>
<dbReference type="HOGENOM" id="CLU_113225_0_0_9"/>
<organism evidence="2 3">
    <name type="scientific">Amphibacillus xylanus (strain ATCC 51415 / DSM 6626 / JCM 7361 / LMG 17667 / NBRC 15112 / Ep01)</name>
    <dbReference type="NCBI Taxonomy" id="698758"/>
    <lineage>
        <taxon>Bacteria</taxon>
        <taxon>Bacillati</taxon>
        <taxon>Bacillota</taxon>
        <taxon>Bacilli</taxon>
        <taxon>Bacillales</taxon>
        <taxon>Bacillaceae</taxon>
        <taxon>Amphibacillus</taxon>
    </lineage>
</organism>